<organism evidence="11 12">
    <name type="scientific">Rhinocladiella mackenziei CBS 650.93</name>
    <dbReference type="NCBI Taxonomy" id="1442369"/>
    <lineage>
        <taxon>Eukaryota</taxon>
        <taxon>Fungi</taxon>
        <taxon>Dikarya</taxon>
        <taxon>Ascomycota</taxon>
        <taxon>Pezizomycotina</taxon>
        <taxon>Eurotiomycetes</taxon>
        <taxon>Chaetothyriomycetidae</taxon>
        <taxon>Chaetothyriales</taxon>
        <taxon>Herpotrichiellaceae</taxon>
        <taxon>Rhinocladiella</taxon>
    </lineage>
</organism>
<dbReference type="CDD" id="cd23811">
    <property type="entry name" value="UBCc_ScCDC34-like"/>
    <property type="match status" value="1"/>
</dbReference>
<protein>
    <recommendedName>
        <fullName evidence="3">Ubiquitin-conjugating enzyme E2 2</fullName>
    </recommendedName>
    <alternativeName>
        <fullName evidence="5">E2 ubiquitin-conjugating enzyme 2</fullName>
    </alternativeName>
    <alternativeName>
        <fullName evidence="6">Ubiquitin carrier protein UBC2</fullName>
    </alternativeName>
    <alternativeName>
        <fullName evidence="4">Ubiquitin-protein ligase UBC2</fullName>
    </alternativeName>
</protein>
<dbReference type="GO" id="GO:0000209">
    <property type="term" value="P:protein polyubiquitination"/>
    <property type="evidence" value="ECO:0007669"/>
    <property type="project" value="EnsemblFungi"/>
</dbReference>
<evidence type="ECO:0000313" key="11">
    <source>
        <dbReference type="EMBL" id="KIX09515.1"/>
    </source>
</evidence>
<evidence type="ECO:0000256" key="4">
    <source>
        <dbReference type="ARBA" id="ARBA00041569"/>
    </source>
</evidence>
<comment type="similarity">
    <text evidence="8">Belongs to the ubiquitin-conjugating enzyme family.</text>
</comment>
<dbReference type="PROSITE" id="PS50127">
    <property type="entry name" value="UBC_2"/>
    <property type="match status" value="1"/>
</dbReference>
<feature type="compositionally biased region" description="Basic and acidic residues" evidence="9">
    <location>
        <begin position="236"/>
        <end position="246"/>
    </location>
</feature>
<dbReference type="SUPFAM" id="SSF54495">
    <property type="entry name" value="UBC-like"/>
    <property type="match status" value="1"/>
</dbReference>
<dbReference type="GO" id="GO:0031146">
    <property type="term" value="P:SCF-dependent proteasomal ubiquitin-dependent protein catabolic process"/>
    <property type="evidence" value="ECO:0007669"/>
    <property type="project" value="EnsemblFungi"/>
</dbReference>
<dbReference type="HOGENOM" id="CLU_030988_1_1_1"/>
<dbReference type="GO" id="GO:0051865">
    <property type="term" value="P:protein autoubiquitination"/>
    <property type="evidence" value="ECO:0007669"/>
    <property type="project" value="EnsemblFungi"/>
</dbReference>
<dbReference type="GO" id="GO:0061630">
    <property type="term" value="F:ubiquitin protein ligase activity"/>
    <property type="evidence" value="ECO:0007669"/>
    <property type="project" value="EnsemblFungi"/>
</dbReference>
<dbReference type="VEuPathDB" id="FungiDB:Z518_00595"/>
<dbReference type="Pfam" id="PF00179">
    <property type="entry name" value="UQ_con"/>
    <property type="match status" value="1"/>
</dbReference>
<dbReference type="GeneID" id="25288666"/>
<evidence type="ECO:0000313" key="12">
    <source>
        <dbReference type="Proteomes" id="UP000053617"/>
    </source>
</evidence>
<dbReference type="GO" id="GO:0005524">
    <property type="term" value="F:ATP binding"/>
    <property type="evidence" value="ECO:0007669"/>
    <property type="project" value="UniProtKB-UniRule"/>
</dbReference>
<evidence type="ECO:0000256" key="1">
    <source>
        <dbReference type="ARBA" id="ARBA00022679"/>
    </source>
</evidence>
<keyword evidence="2 8" id="KW-0833">Ubl conjugation pathway</keyword>
<evidence type="ECO:0000256" key="9">
    <source>
        <dbReference type="SAM" id="MobiDB-lite"/>
    </source>
</evidence>
<dbReference type="OrthoDB" id="19692at2759"/>
<dbReference type="GO" id="GO:0010828">
    <property type="term" value="P:positive regulation of D-glucose transmembrane transport"/>
    <property type="evidence" value="ECO:0007669"/>
    <property type="project" value="EnsemblFungi"/>
</dbReference>
<dbReference type="FunFam" id="3.10.110.10:FF:000063">
    <property type="entry name" value="CDC34p Ubiquitin-conjugating enzyme (E2)"/>
    <property type="match status" value="1"/>
</dbReference>
<dbReference type="GO" id="GO:0030466">
    <property type="term" value="P:silent mating-type cassette heterochromatin formation"/>
    <property type="evidence" value="ECO:0007669"/>
    <property type="project" value="EnsemblFungi"/>
</dbReference>
<feature type="compositionally biased region" description="Acidic residues" evidence="9">
    <location>
        <begin position="213"/>
        <end position="235"/>
    </location>
</feature>
<dbReference type="RefSeq" id="XP_013276651.1">
    <property type="nucleotide sequence ID" value="XM_013421197.1"/>
</dbReference>
<dbReference type="Proteomes" id="UP000053617">
    <property type="component" value="Unassembled WGS sequence"/>
</dbReference>
<feature type="region of interest" description="Disordered" evidence="9">
    <location>
        <begin position="153"/>
        <end position="172"/>
    </location>
</feature>
<dbReference type="AlphaFoldDB" id="A0A0D2JJE7"/>
<dbReference type="InterPro" id="IPR000608">
    <property type="entry name" value="UBC"/>
</dbReference>
<dbReference type="InterPro" id="IPR050113">
    <property type="entry name" value="Ub_conjugating_enzyme"/>
</dbReference>
<dbReference type="GO" id="GO:0005737">
    <property type="term" value="C:cytoplasm"/>
    <property type="evidence" value="ECO:0007669"/>
    <property type="project" value="EnsemblFungi"/>
</dbReference>
<feature type="active site" description="Glycyl thioester intermediate" evidence="7">
    <location>
        <position position="87"/>
    </location>
</feature>
<keyword evidence="8" id="KW-0067">ATP-binding</keyword>
<dbReference type="GO" id="GO:0005634">
    <property type="term" value="C:nucleus"/>
    <property type="evidence" value="ECO:0007669"/>
    <property type="project" value="EnsemblFungi"/>
</dbReference>
<feature type="compositionally biased region" description="Acidic residues" evidence="9">
    <location>
        <begin position="184"/>
        <end position="206"/>
    </location>
</feature>
<dbReference type="Gene3D" id="3.10.110.10">
    <property type="entry name" value="Ubiquitin Conjugating Enzyme"/>
    <property type="match status" value="1"/>
</dbReference>
<dbReference type="SMART" id="SM00212">
    <property type="entry name" value="UBCc"/>
    <property type="match status" value="1"/>
</dbReference>
<feature type="domain" description="UBC core" evidence="10">
    <location>
        <begin position="4"/>
        <end position="162"/>
    </location>
</feature>
<keyword evidence="12" id="KW-1185">Reference proteome</keyword>
<evidence type="ECO:0000256" key="6">
    <source>
        <dbReference type="ARBA" id="ARBA00042190"/>
    </source>
</evidence>
<feature type="compositionally biased region" description="Basic and acidic residues" evidence="9">
    <location>
        <begin position="153"/>
        <end position="165"/>
    </location>
</feature>
<dbReference type="PROSITE" id="PS00183">
    <property type="entry name" value="UBC_1"/>
    <property type="match status" value="1"/>
</dbReference>
<dbReference type="GO" id="GO:0000082">
    <property type="term" value="P:G1/S transition of mitotic cell cycle"/>
    <property type="evidence" value="ECO:0007669"/>
    <property type="project" value="EnsemblFungi"/>
</dbReference>
<accession>A0A0D2JJE7</accession>
<evidence type="ECO:0000256" key="5">
    <source>
        <dbReference type="ARBA" id="ARBA00042179"/>
    </source>
</evidence>
<feature type="compositionally biased region" description="Acidic residues" evidence="9">
    <location>
        <begin position="247"/>
        <end position="258"/>
    </location>
</feature>
<keyword evidence="1" id="KW-0808">Transferase</keyword>
<dbReference type="InterPro" id="IPR016135">
    <property type="entry name" value="UBQ-conjugating_enzyme/RWD"/>
</dbReference>
<feature type="region of interest" description="Disordered" evidence="9">
    <location>
        <begin position="184"/>
        <end position="258"/>
    </location>
</feature>
<dbReference type="GO" id="GO:0019005">
    <property type="term" value="C:SCF ubiquitin ligase complex"/>
    <property type="evidence" value="ECO:0007669"/>
    <property type="project" value="EnsemblFungi"/>
</dbReference>
<reference evidence="11 12" key="1">
    <citation type="submission" date="2015-01" db="EMBL/GenBank/DDBJ databases">
        <title>The Genome Sequence of Rhinocladiella mackenzie CBS 650.93.</title>
        <authorList>
            <consortium name="The Broad Institute Genomics Platform"/>
            <person name="Cuomo C."/>
            <person name="de Hoog S."/>
            <person name="Gorbushina A."/>
            <person name="Stielow B."/>
            <person name="Teixiera M."/>
            <person name="Abouelleil A."/>
            <person name="Chapman S.B."/>
            <person name="Priest M."/>
            <person name="Young S.K."/>
            <person name="Wortman J."/>
            <person name="Nusbaum C."/>
            <person name="Birren B."/>
        </authorList>
    </citation>
    <scope>NUCLEOTIDE SEQUENCE [LARGE SCALE GENOMIC DNA]</scope>
    <source>
        <strain evidence="11 12">CBS 650.93</strain>
    </source>
</reference>
<dbReference type="GO" id="GO:0000086">
    <property type="term" value="P:G2/M transition of mitotic cell cycle"/>
    <property type="evidence" value="ECO:0007669"/>
    <property type="project" value="EnsemblFungi"/>
</dbReference>
<name>A0A0D2JJE7_9EURO</name>
<proteinExistence type="inferred from homology"/>
<dbReference type="EMBL" id="KN847475">
    <property type="protein sequence ID" value="KIX09515.1"/>
    <property type="molecule type" value="Genomic_DNA"/>
</dbReference>
<keyword evidence="8" id="KW-0547">Nucleotide-binding</keyword>
<evidence type="ECO:0000259" key="10">
    <source>
        <dbReference type="PROSITE" id="PS50127"/>
    </source>
</evidence>
<evidence type="ECO:0000256" key="3">
    <source>
        <dbReference type="ARBA" id="ARBA00039884"/>
    </source>
</evidence>
<evidence type="ECO:0000256" key="8">
    <source>
        <dbReference type="RuleBase" id="RU362109"/>
    </source>
</evidence>
<evidence type="ECO:0000256" key="2">
    <source>
        <dbReference type="ARBA" id="ARBA00022786"/>
    </source>
</evidence>
<dbReference type="PANTHER" id="PTHR24067">
    <property type="entry name" value="UBIQUITIN-CONJUGATING ENZYME E2"/>
    <property type="match status" value="1"/>
</dbReference>
<dbReference type="InterPro" id="IPR023313">
    <property type="entry name" value="UBQ-conjugating_AS"/>
</dbReference>
<gene>
    <name evidence="11" type="ORF">Z518_00595</name>
</gene>
<dbReference type="STRING" id="1442369.A0A0D2JJE7"/>
<evidence type="ECO:0000256" key="7">
    <source>
        <dbReference type="PROSITE-ProRule" id="PRU10133"/>
    </source>
</evidence>
<sequence>MTSTSQNVLMREYKALAKEKWVRIDVDEENIHHWNLALMVLNPESLYYGGYFKAQMSFPKDYPYKPPDFRFSKPLWHPNIYADGRLCISILHAPGEDIMSGESAGERWSPAQRVESVLISILSLLDDAEISSPANVDASVMLRDDKEAFKARVKQDVETSKKDIPEGFDYPTAEFEKPVVEKADDDFWNDSEAEEVDFDDFDDFDDDAKNGSESDEELNNDSEDDENFDDEEEDGTEHAQGKKSEEDRLDSEMTEPDE</sequence>